<keyword evidence="3" id="KW-1003">Cell membrane</keyword>
<proteinExistence type="inferred from homology"/>
<feature type="region of interest" description="Disordered" evidence="18">
    <location>
        <begin position="380"/>
        <end position="411"/>
    </location>
</feature>
<feature type="transmembrane region" description="Helical" evidence="19">
    <location>
        <begin position="68"/>
        <end position="88"/>
    </location>
</feature>
<dbReference type="FunFam" id="1.20.1070.10:FF:000078">
    <property type="entry name" value="Neuromedin-K receptor"/>
    <property type="match status" value="1"/>
</dbReference>
<dbReference type="GO" id="GO:1902093">
    <property type="term" value="P:positive regulation of flagellated sperm motility"/>
    <property type="evidence" value="ECO:0007669"/>
    <property type="project" value="TreeGrafter"/>
</dbReference>
<keyword evidence="11" id="KW-0325">Glycoprotein</keyword>
<evidence type="ECO:0000256" key="1">
    <source>
        <dbReference type="ARBA" id="ARBA00004651"/>
    </source>
</evidence>
<evidence type="ECO:0000256" key="11">
    <source>
        <dbReference type="ARBA" id="ARBA00023180"/>
    </source>
</evidence>
<evidence type="ECO:0000256" key="2">
    <source>
        <dbReference type="ARBA" id="ARBA00013755"/>
    </source>
</evidence>
<evidence type="ECO:0000256" key="17">
    <source>
        <dbReference type="RuleBase" id="RU000688"/>
    </source>
</evidence>
<evidence type="ECO:0000256" key="13">
    <source>
        <dbReference type="ARBA" id="ARBA00023288"/>
    </source>
</evidence>
<feature type="compositionally biased region" description="Polar residues" evidence="18">
    <location>
        <begin position="384"/>
        <end position="394"/>
    </location>
</feature>
<accession>A0A3B3Q9E7</accession>
<dbReference type="PROSITE" id="PS50262">
    <property type="entry name" value="G_PROTEIN_RECEP_F1_2"/>
    <property type="match status" value="1"/>
</dbReference>
<dbReference type="InterPro" id="IPR000046">
    <property type="entry name" value="NK1_rcpt"/>
</dbReference>
<evidence type="ECO:0000313" key="22">
    <source>
        <dbReference type="Proteomes" id="UP000261540"/>
    </source>
</evidence>
<name>A0A3B3Q9E7_9TELE</name>
<sequence length="411" mass="47150">MNLTLAKGNMSDFNGTDEYWNQFVQPAWRIVLWAIAYSSIVIVSVVGNVVVIWIILAHKRMRTVTNYFLVNLAFAEASMSAFNTVINFTYAVHNEWYFGLVYCRFHNFFPIAAVFASIYSMTAIALDRYVAIIHPLQQRMSSTETKLVVGVIWILALLLAFPQYYYSSTAQLPGRVVCYIDWPEYAVWNFKKMYYVCVAALIYFLPLLVMGCAYLVVGLTLWASEIPGDSSDRYREQLTAKRKVVKMMIVVVCTFATCWLPYHVYFLLYEFFPHLFEETFIQQVYLAIMWLAMSSTMYNPIIYCCLNDRFREGFRQVFRWCPCVPDSSYEGLELKSTRYLQTQTSVYKASRMESTVSTVMPPGEDEHELRARAAALACQPSPDLASNGSSSRSISKTVSETSSFYSSSHLA</sequence>
<dbReference type="Proteomes" id="UP000261540">
    <property type="component" value="Unplaced"/>
</dbReference>
<dbReference type="InterPro" id="IPR000276">
    <property type="entry name" value="GPCR_Rhodpsn"/>
</dbReference>
<keyword evidence="12 17" id="KW-0807">Transducer</keyword>
<dbReference type="PANTHER" id="PTHR46925">
    <property type="entry name" value="G-PROTEIN COUPLED RECEPTOR TKR-1-RELATED"/>
    <property type="match status" value="1"/>
</dbReference>
<feature type="transmembrane region" description="Helical" evidence="19">
    <location>
        <begin position="244"/>
        <end position="264"/>
    </location>
</feature>
<evidence type="ECO:0000256" key="18">
    <source>
        <dbReference type="SAM" id="MobiDB-lite"/>
    </source>
</evidence>
<protein>
    <recommendedName>
        <fullName evidence="2">Substance-P receptor</fullName>
    </recommendedName>
    <alternativeName>
        <fullName evidence="14">NK-1 receptor</fullName>
    </alternativeName>
    <alternativeName>
        <fullName evidence="15">Tachykinin receptor 1</fullName>
    </alternativeName>
</protein>
<dbReference type="InterPro" id="IPR001681">
    <property type="entry name" value="Neurokn_rcpt"/>
</dbReference>
<feature type="disulfide bond" evidence="16">
    <location>
        <begin position="103"/>
        <end position="178"/>
    </location>
</feature>
<dbReference type="Pfam" id="PF00001">
    <property type="entry name" value="7tm_1"/>
    <property type="match status" value="1"/>
</dbReference>
<dbReference type="GO" id="GO:0005886">
    <property type="term" value="C:plasma membrane"/>
    <property type="evidence" value="ECO:0007669"/>
    <property type="project" value="UniProtKB-SubCell"/>
</dbReference>
<feature type="transmembrane region" description="Helical" evidence="19">
    <location>
        <begin position="284"/>
        <end position="306"/>
    </location>
</feature>
<evidence type="ECO:0000256" key="16">
    <source>
        <dbReference type="PIRSR" id="PIRSR601681-50"/>
    </source>
</evidence>
<organism evidence="21 22">
    <name type="scientific">Paramormyrops kingsleyae</name>
    <dbReference type="NCBI Taxonomy" id="1676925"/>
    <lineage>
        <taxon>Eukaryota</taxon>
        <taxon>Metazoa</taxon>
        <taxon>Chordata</taxon>
        <taxon>Craniata</taxon>
        <taxon>Vertebrata</taxon>
        <taxon>Euteleostomi</taxon>
        <taxon>Actinopterygii</taxon>
        <taxon>Neopterygii</taxon>
        <taxon>Teleostei</taxon>
        <taxon>Osteoglossocephala</taxon>
        <taxon>Osteoglossomorpha</taxon>
        <taxon>Osteoglossiformes</taxon>
        <taxon>Mormyridae</taxon>
        <taxon>Paramormyrops</taxon>
    </lineage>
</organism>
<dbReference type="InterPro" id="IPR017452">
    <property type="entry name" value="GPCR_Rhodpsn_7TM"/>
</dbReference>
<feature type="transmembrane region" description="Helical" evidence="19">
    <location>
        <begin position="193"/>
        <end position="223"/>
    </location>
</feature>
<dbReference type="GO" id="GO:0016496">
    <property type="term" value="F:substance P receptor activity"/>
    <property type="evidence" value="ECO:0007669"/>
    <property type="project" value="TreeGrafter"/>
</dbReference>
<keyword evidence="5 19" id="KW-1133">Transmembrane helix</keyword>
<comment type="subcellular location">
    <subcellularLocation>
        <location evidence="1">Cell membrane</location>
        <topology evidence="1">Multi-pass membrane protein</topology>
    </subcellularLocation>
</comment>
<evidence type="ECO:0000256" key="9">
    <source>
        <dbReference type="ARBA" id="ARBA00023157"/>
    </source>
</evidence>
<dbReference type="PROSITE" id="PS00237">
    <property type="entry name" value="G_PROTEIN_RECEP_F1_1"/>
    <property type="match status" value="1"/>
</dbReference>
<evidence type="ECO:0000256" key="8">
    <source>
        <dbReference type="ARBA" id="ARBA00023139"/>
    </source>
</evidence>
<keyword evidence="6 17" id="KW-0297">G-protein coupled receptor</keyword>
<comment type="similarity">
    <text evidence="17">Belongs to the G-protein coupled receptor 1 family.</text>
</comment>
<dbReference type="AlphaFoldDB" id="A0A3B3Q9E7"/>
<dbReference type="PANTHER" id="PTHR46925:SF4">
    <property type="entry name" value="SUBSTANCE-P RECEPTOR"/>
    <property type="match status" value="1"/>
</dbReference>
<evidence type="ECO:0000256" key="7">
    <source>
        <dbReference type="ARBA" id="ARBA00023136"/>
    </source>
</evidence>
<dbReference type="GO" id="GO:0097225">
    <property type="term" value="C:sperm midpiece"/>
    <property type="evidence" value="ECO:0007669"/>
    <property type="project" value="TreeGrafter"/>
</dbReference>
<evidence type="ECO:0000256" key="12">
    <source>
        <dbReference type="ARBA" id="ARBA00023224"/>
    </source>
</evidence>
<keyword evidence="10 17" id="KW-0675">Receptor</keyword>
<evidence type="ECO:0000256" key="14">
    <source>
        <dbReference type="ARBA" id="ARBA00031678"/>
    </source>
</evidence>
<evidence type="ECO:0000256" key="3">
    <source>
        <dbReference type="ARBA" id="ARBA00022475"/>
    </source>
</evidence>
<evidence type="ECO:0000256" key="19">
    <source>
        <dbReference type="SAM" id="Phobius"/>
    </source>
</evidence>
<dbReference type="PRINTS" id="PR00237">
    <property type="entry name" value="GPCRRHODOPSN"/>
</dbReference>
<reference evidence="21" key="1">
    <citation type="submission" date="2025-08" db="UniProtKB">
        <authorList>
            <consortium name="Ensembl"/>
        </authorList>
    </citation>
    <scope>IDENTIFICATION</scope>
</reference>
<evidence type="ECO:0000256" key="15">
    <source>
        <dbReference type="ARBA" id="ARBA00031714"/>
    </source>
</evidence>
<dbReference type="GeneTree" id="ENSGT00940000153745"/>
<dbReference type="PRINTS" id="PR01024">
    <property type="entry name" value="NEUROKININ1R"/>
</dbReference>
<keyword evidence="9 16" id="KW-1015">Disulfide bond</keyword>
<dbReference type="Gene3D" id="1.20.1070.10">
    <property type="entry name" value="Rhodopsin 7-helix transmembrane proteins"/>
    <property type="match status" value="1"/>
</dbReference>
<keyword evidence="22" id="KW-1185">Reference proteome</keyword>
<dbReference type="Ensembl" id="ENSPKIT00000026749.1">
    <property type="protein sequence ID" value="ENSPKIP00000002798.1"/>
    <property type="gene ID" value="ENSPKIG00000020545.1"/>
</dbReference>
<evidence type="ECO:0000256" key="5">
    <source>
        <dbReference type="ARBA" id="ARBA00022989"/>
    </source>
</evidence>
<dbReference type="SUPFAM" id="SSF81321">
    <property type="entry name" value="Family A G protein-coupled receptor-like"/>
    <property type="match status" value="1"/>
</dbReference>
<dbReference type="SMART" id="SM01381">
    <property type="entry name" value="7TM_GPCR_Srsx"/>
    <property type="match status" value="1"/>
</dbReference>
<feature type="compositionally biased region" description="Low complexity" evidence="18">
    <location>
        <begin position="395"/>
        <end position="411"/>
    </location>
</feature>
<evidence type="ECO:0000256" key="6">
    <source>
        <dbReference type="ARBA" id="ARBA00023040"/>
    </source>
</evidence>
<dbReference type="PRINTS" id="PR00244">
    <property type="entry name" value="NEUROKININR"/>
</dbReference>
<feature type="domain" description="G-protein coupled receptors family 1 profile" evidence="20">
    <location>
        <begin position="47"/>
        <end position="303"/>
    </location>
</feature>
<evidence type="ECO:0000256" key="10">
    <source>
        <dbReference type="ARBA" id="ARBA00023170"/>
    </source>
</evidence>
<keyword evidence="4 17" id="KW-0812">Transmembrane</keyword>
<keyword evidence="8" id="KW-0564">Palmitate</keyword>
<evidence type="ECO:0000256" key="4">
    <source>
        <dbReference type="ARBA" id="ARBA00022692"/>
    </source>
</evidence>
<feature type="transmembrane region" description="Helical" evidence="19">
    <location>
        <begin position="108"/>
        <end position="126"/>
    </location>
</feature>
<feature type="transmembrane region" description="Helical" evidence="19">
    <location>
        <begin position="30"/>
        <end position="56"/>
    </location>
</feature>
<evidence type="ECO:0000259" key="20">
    <source>
        <dbReference type="PROSITE" id="PS50262"/>
    </source>
</evidence>
<evidence type="ECO:0000313" key="21">
    <source>
        <dbReference type="Ensembl" id="ENSPKIP00000002798.1"/>
    </source>
</evidence>
<reference evidence="21" key="2">
    <citation type="submission" date="2025-09" db="UniProtKB">
        <authorList>
            <consortium name="Ensembl"/>
        </authorList>
    </citation>
    <scope>IDENTIFICATION</scope>
</reference>
<keyword evidence="13" id="KW-0449">Lipoprotein</keyword>
<feature type="transmembrane region" description="Helical" evidence="19">
    <location>
        <begin position="147"/>
        <end position="166"/>
    </location>
</feature>
<keyword evidence="7 19" id="KW-0472">Membrane</keyword>